<proteinExistence type="predicted"/>
<feature type="non-terminal residue" evidence="1">
    <location>
        <position position="1"/>
    </location>
</feature>
<dbReference type="AlphaFoldDB" id="A0A814KII8"/>
<evidence type="ECO:0000313" key="2">
    <source>
        <dbReference type="EMBL" id="CAF3822410.1"/>
    </source>
</evidence>
<organism evidence="1 3">
    <name type="scientific">Didymodactylos carnosus</name>
    <dbReference type="NCBI Taxonomy" id="1234261"/>
    <lineage>
        <taxon>Eukaryota</taxon>
        <taxon>Metazoa</taxon>
        <taxon>Spiralia</taxon>
        <taxon>Gnathifera</taxon>
        <taxon>Rotifera</taxon>
        <taxon>Eurotatoria</taxon>
        <taxon>Bdelloidea</taxon>
        <taxon>Philodinida</taxon>
        <taxon>Philodinidae</taxon>
        <taxon>Didymodactylos</taxon>
    </lineage>
</organism>
<dbReference type="EMBL" id="CAJNOQ010004297">
    <property type="protein sequence ID" value="CAF1053055.1"/>
    <property type="molecule type" value="Genomic_DNA"/>
</dbReference>
<gene>
    <name evidence="1" type="ORF">GPM918_LOCUS16386</name>
    <name evidence="2" type="ORF">SRO942_LOCUS16386</name>
</gene>
<reference evidence="1" key="1">
    <citation type="submission" date="2021-02" db="EMBL/GenBank/DDBJ databases">
        <authorList>
            <person name="Nowell W R."/>
        </authorList>
    </citation>
    <scope>NUCLEOTIDE SEQUENCE</scope>
</reference>
<accession>A0A814KII8</accession>
<dbReference type="EMBL" id="CAJOBC010004297">
    <property type="protein sequence ID" value="CAF3822410.1"/>
    <property type="molecule type" value="Genomic_DNA"/>
</dbReference>
<name>A0A814KII8_9BILA</name>
<dbReference type="Proteomes" id="UP000663829">
    <property type="component" value="Unassembled WGS sequence"/>
</dbReference>
<keyword evidence="3" id="KW-1185">Reference proteome</keyword>
<protein>
    <submittedName>
        <fullName evidence="1">Uncharacterized protein</fullName>
    </submittedName>
</protein>
<comment type="caution">
    <text evidence="1">The sequence shown here is derived from an EMBL/GenBank/DDBJ whole genome shotgun (WGS) entry which is preliminary data.</text>
</comment>
<dbReference type="Proteomes" id="UP000681722">
    <property type="component" value="Unassembled WGS sequence"/>
</dbReference>
<sequence length="540" mass="63615">RIRPIVGMIKNDLIEQELKKYSNRTLLSRCCQTCTPKSFTNYKWIDSFICDDKDLFQFYVAGKLVSPLFYFWRKDLSAVLDYKQENMTLTSQIREYKKNTQRKDISTFTAIINADEPRASSHWNIQSVFPQVIFHLYEKLLLYYSYRKAYSQLKSVNINTQEMKSLKLLFKSNMSCIFLCFTNDIKTMFWTFRHMMTVFNWPLRTKFFSSSPLNTKSLFENYLAKKLGFIDLSQYFPHRSNSVESKAIFQNVTSEKVFDDLRETIESCPFVVADVDMDWNSITIVDIAQLLTNFNINDSQMLVYTEQMRQQFFLEILAALTICLSVYNKKNIPRYDDSNDIKTESEFYVEEQEMFKKMEFLIVTFRRQYLITRPCQTIHDIVQQGINQCLNRNYLVINFIPETSLADFDTIHSDTDDDDDLNDYTLNDSHNKSETLQKRVFRTHFQEYRCQLVFFSSHWCCAVIPPSKPIFSSDGHLLHYQEQPCPDTHVVCCKGYINIQGQCFSFNEVSDILPAWESLFAVFGNQMTMEQILNAVHSIG</sequence>
<evidence type="ECO:0000313" key="3">
    <source>
        <dbReference type="Proteomes" id="UP000663829"/>
    </source>
</evidence>
<evidence type="ECO:0000313" key="1">
    <source>
        <dbReference type="EMBL" id="CAF1053055.1"/>
    </source>
</evidence>